<proteinExistence type="inferred from homology"/>
<dbReference type="Proteomes" id="UP001250662">
    <property type="component" value="Unassembled WGS sequence"/>
</dbReference>
<dbReference type="PANTHER" id="PTHR30031:SF0">
    <property type="entry name" value="PHOSPHOENOLPYRUVATE CARBOXYKINASE (ATP)"/>
    <property type="match status" value="1"/>
</dbReference>
<dbReference type="Gene3D" id="3.40.449.10">
    <property type="entry name" value="Phosphoenolpyruvate Carboxykinase, domain 1"/>
    <property type="match status" value="1"/>
</dbReference>
<sequence>MATNDQLTKTISLTKNGINHTNIHYQLTSEALHQITIEKKMGKESSFGALAVNTGEFTGRSPMDRFIVKDEITEDKIWWGDINIPFDSEKFDALHDKVIDYLNDKELYVRDAYACAETDYRLNIRVINEYPWSNMFAYNMFLRPTNVELEHFEAEWTVINAPGFMADSTVDGTRQHNFAILNFSRKIALIGGTGYTGEIKKGIFSALNFILPVDKNTLPMHCSANVGEKGDTAIFFGLSGTGKTTLSTDPNRKLIGDDEHGWTSKNTVFNFEGGCYAKVINLSKENEPEIYGAIKKGAILENVIMNDKGDVDFEDTSITQNTRVSYPIYHIDNIQQPSIGKNVKNVFFLTADAFGVLPPISKLTPSQAAYHFISGYTAKVAGTEAGVVEPQPSFSACFGAPFMPLHPANYAEMLSKKMIESGVDVWLVNTGWTGGPYGIGTRMKLKYTRAMISAALNGDLGLYNYDNYHIHSVFGVAQPRECPGVPSKVLSPRATWNDDDAYYRTAFKLSNAFRENFKKFEAYANEEIRRGGPQRYAF</sequence>
<dbReference type="NCBIfam" id="NF006820">
    <property type="entry name" value="PRK09344.1-2"/>
    <property type="match status" value="1"/>
</dbReference>
<evidence type="ECO:0000313" key="12">
    <source>
        <dbReference type="Proteomes" id="UP001250662"/>
    </source>
</evidence>
<gene>
    <name evidence="10 11" type="primary">pckA</name>
    <name evidence="11" type="ORF">RM520_00775</name>
</gene>
<evidence type="ECO:0000256" key="2">
    <source>
        <dbReference type="ARBA" id="ARBA00006052"/>
    </source>
</evidence>
<keyword evidence="8 10" id="KW-0456">Lyase</keyword>
<feature type="binding site" evidence="10">
    <location>
        <position position="287"/>
    </location>
    <ligand>
        <name>ATP</name>
        <dbReference type="ChEBI" id="CHEBI:30616"/>
    </ligand>
</feature>
<feature type="binding site" evidence="10">
    <location>
        <position position="323"/>
    </location>
    <ligand>
        <name>ATP</name>
        <dbReference type="ChEBI" id="CHEBI:30616"/>
    </ligand>
</feature>
<comment type="subcellular location">
    <subcellularLocation>
        <location evidence="10">Cytoplasm</location>
    </subcellularLocation>
</comment>
<keyword evidence="10" id="KW-0464">Manganese</keyword>
<dbReference type="InterPro" id="IPR013035">
    <property type="entry name" value="PEP_carboxykinase_C"/>
</dbReference>
<feature type="binding site" evidence="10">
    <location>
        <position position="195"/>
    </location>
    <ligand>
        <name>substrate</name>
    </ligand>
</feature>
<protein>
    <recommendedName>
        <fullName evidence="3 10">Phosphoenolpyruvate carboxykinase (ATP)</fullName>
        <shortName evidence="10">PCK</shortName>
        <shortName evidence="10">PEP carboxykinase</shortName>
        <shortName evidence="10">PEPCK</shortName>
        <ecNumber evidence="3 10">4.1.1.49</ecNumber>
    </recommendedName>
</protein>
<evidence type="ECO:0000256" key="7">
    <source>
        <dbReference type="ARBA" id="ARBA00022840"/>
    </source>
</evidence>
<keyword evidence="6 10" id="KW-0210">Decarboxylase</keyword>
<evidence type="ECO:0000256" key="10">
    <source>
        <dbReference type="HAMAP-Rule" id="MF_00453"/>
    </source>
</evidence>
<name>A0ABU3BCE1_9FLAO</name>
<keyword evidence="12" id="KW-1185">Reference proteome</keyword>
<comment type="pathway">
    <text evidence="1 10">Carbohydrate biosynthesis; gluconeogenesis.</text>
</comment>
<comment type="similarity">
    <text evidence="2 10">Belongs to the phosphoenolpyruvate carboxykinase (ATP) family.</text>
</comment>
<comment type="catalytic activity">
    <reaction evidence="9 10">
        <text>oxaloacetate + ATP = phosphoenolpyruvate + ADP + CO2</text>
        <dbReference type="Rhea" id="RHEA:18617"/>
        <dbReference type="ChEBI" id="CHEBI:16452"/>
        <dbReference type="ChEBI" id="CHEBI:16526"/>
        <dbReference type="ChEBI" id="CHEBI:30616"/>
        <dbReference type="ChEBI" id="CHEBI:58702"/>
        <dbReference type="ChEBI" id="CHEBI:456216"/>
        <dbReference type="EC" id="4.1.1.49"/>
    </reaction>
</comment>
<feature type="binding site" evidence="10">
    <location>
        <position position="201"/>
    </location>
    <ligand>
        <name>Mn(2+)</name>
        <dbReference type="ChEBI" id="CHEBI:29035"/>
    </ligand>
</feature>
<dbReference type="RefSeq" id="WP_311386639.1">
    <property type="nucleotide sequence ID" value="NZ_JAVRHU010000001.1"/>
</dbReference>
<dbReference type="InterPro" id="IPR008210">
    <property type="entry name" value="PEP_carboxykinase_N"/>
</dbReference>
<evidence type="ECO:0000256" key="3">
    <source>
        <dbReference type="ARBA" id="ARBA00012363"/>
    </source>
</evidence>
<dbReference type="InterPro" id="IPR001272">
    <property type="entry name" value="PEP_carboxykinase_ATP"/>
</dbReference>
<comment type="caution">
    <text evidence="11">The sequence shown here is derived from an EMBL/GenBank/DDBJ whole genome shotgun (WGS) entry which is preliminary data.</text>
</comment>
<evidence type="ECO:0000256" key="9">
    <source>
        <dbReference type="ARBA" id="ARBA00047371"/>
    </source>
</evidence>
<dbReference type="NCBIfam" id="TIGR00224">
    <property type="entry name" value="pckA"/>
    <property type="match status" value="1"/>
</dbReference>
<evidence type="ECO:0000256" key="1">
    <source>
        <dbReference type="ARBA" id="ARBA00004742"/>
    </source>
</evidence>
<accession>A0ABU3BCE1</accession>
<keyword evidence="4 10" id="KW-0312">Gluconeogenesis</keyword>
<dbReference type="Pfam" id="PF01293">
    <property type="entry name" value="PEPCK_ATP"/>
    <property type="match status" value="1"/>
</dbReference>
<feature type="binding site" evidence="10">
    <location>
        <position position="221"/>
    </location>
    <ligand>
        <name>ATP</name>
        <dbReference type="ChEBI" id="CHEBI:30616"/>
    </ligand>
</feature>
<comment type="cofactor">
    <cofactor evidence="10">
        <name>Mn(2+)</name>
        <dbReference type="ChEBI" id="CHEBI:29035"/>
    </cofactor>
    <text evidence="10">Binds 1 Mn(2+) ion per subunit.</text>
</comment>
<dbReference type="SUPFAM" id="SSF53795">
    <property type="entry name" value="PEP carboxykinase-like"/>
    <property type="match status" value="1"/>
</dbReference>
<keyword evidence="10" id="KW-0479">Metal-binding</keyword>
<feature type="binding site" evidence="10">
    <location>
        <position position="60"/>
    </location>
    <ligand>
        <name>substrate</name>
    </ligand>
</feature>
<dbReference type="GO" id="GO:0004612">
    <property type="term" value="F:phosphoenolpyruvate carboxykinase (ATP) activity"/>
    <property type="evidence" value="ECO:0007669"/>
    <property type="project" value="UniProtKB-EC"/>
</dbReference>
<dbReference type="EMBL" id="JAVRHU010000001">
    <property type="protein sequence ID" value="MDT0620134.1"/>
    <property type="molecule type" value="Genomic_DNA"/>
</dbReference>
<feature type="binding site" evidence="10">
    <location>
        <position position="258"/>
    </location>
    <ligand>
        <name>Mn(2+)</name>
        <dbReference type="ChEBI" id="CHEBI:29035"/>
    </ligand>
</feature>
<evidence type="ECO:0000256" key="8">
    <source>
        <dbReference type="ARBA" id="ARBA00023239"/>
    </source>
</evidence>
<dbReference type="Gene3D" id="2.170.8.10">
    <property type="entry name" value="Phosphoenolpyruvate Carboxykinase, domain 2"/>
    <property type="match status" value="1"/>
</dbReference>
<organism evidence="11 12">
    <name type="scientific">Croceitalea vernalis</name>
    <dbReference type="NCBI Taxonomy" id="3075599"/>
    <lineage>
        <taxon>Bacteria</taxon>
        <taxon>Pseudomonadati</taxon>
        <taxon>Bacteroidota</taxon>
        <taxon>Flavobacteriia</taxon>
        <taxon>Flavobacteriales</taxon>
        <taxon>Flavobacteriaceae</taxon>
        <taxon>Croceitalea</taxon>
    </lineage>
</organism>
<dbReference type="SUPFAM" id="SSF68923">
    <property type="entry name" value="PEP carboxykinase N-terminal domain"/>
    <property type="match status" value="1"/>
</dbReference>
<comment type="function">
    <text evidence="10">Involved in the gluconeogenesis. Catalyzes the conversion of oxaloacetate (OAA) to phosphoenolpyruvate (PEP) through direct phosphoryl transfer between the nucleoside triphosphate and OAA.</text>
</comment>
<reference evidence="11 12" key="1">
    <citation type="submission" date="2023-09" db="EMBL/GenBank/DDBJ databases">
        <authorList>
            <person name="Rey-Velasco X."/>
        </authorList>
    </citation>
    <scope>NUCLEOTIDE SEQUENCE [LARGE SCALE GENOMIC DNA]</scope>
    <source>
        <strain evidence="11 12">P007</strain>
    </source>
</reference>
<evidence type="ECO:0000313" key="11">
    <source>
        <dbReference type="EMBL" id="MDT0620134.1"/>
    </source>
</evidence>
<keyword evidence="7 10" id="KW-0067">ATP-binding</keyword>
<dbReference type="Gene3D" id="3.90.228.20">
    <property type="match status" value="1"/>
</dbReference>
<feature type="binding site" evidence="10">
    <location>
        <position position="323"/>
    </location>
    <ligand>
        <name>substrate</name>
    </ligand>
</feature>
<feature type="binding site" evidence="10">
    <location>
        <position position="201"/>
    </location>
    <ligand>
        <name>substrate</name>
    </ligand>
</feature>
<keyword evidence="10" id="KW-0963">Cytoplasm</keyword>
<dbReference type="EC" id="4.1.1.49" evidence="3 10"/>
<feature type="binding site" evidence="10">
    <location>
        <position position="448"/>
    </location>
    <ligand>
        <name>ATP</name>
        <dbReference type="ChEBI" id="CHEBI:30616"/>
    </ligand>
</feature>
<feature type="binding site" evidence="10">
    <location>
        <position position="201"/>
    </location>
    <ligand>
        <name>ATP</name>
        <dbReference type="ChEBI" id="CHEBI:30616"/>
    </ligand>
</feature>
<dbReference type="PIRSF" id="PIRSF006294">
    <property type="entry name" value="PEP_crbxkin"/>
    <property type="match status" value="1"/>
</dbReference>
<dbReference type="HAMAP" id="MF_00453">
    <property type="entry name" value="PEPCK_ATP"/>
    <property type="match status" value="1"/>
</dbReference>
<dbReference type="NCBIfam" id="NF006821">
    <property type="entry name" value="PRK09344.1-3"/>
    <property type="match status" value="1"/>
</dbReference>
<feature type="binding site" evidence="10">
    <location>
        <position position="221"/>
    </location>
    <ligand>
        <name>Mn(2+)</name>
        <dbReference type="ChEBI" id="CHEBI:29035"/>
    </ligand>
</feature>
<evidence type="ECO:0000256" key="5">
    <source>
        <dbReference type="ARBA" id="ARBA00022741"/>
    </source>
</evidence>
<feature type="binding site" evidence="10">
    <location>
        <begin position="237"/>
        <end position="245"/>
    </location>
    <ligand>
        <name>ATP</name>
        <dbReference type="ChEBI" id="CHEBI:30616"/>
    </ligand>
</feature>
<dbReference type="PANTHER" id="PTHR30031">
    <property type="entry name" value="PHOSPHOENOLPYRUVATE CARBOXYKINASE ATP"/>
    <property type="match status" value="1"/>
</dbReference>
<comment type="caution">
    <text evidence="10">Lacks conserved residue(s) required for the propagation of feature annotation.</text>
</comment>
<evidence type="ECO:0000256" key="4">
    <source>
        <dbReference type="ARBA" id="ARBA00022432"/>
    </source>
</evidence>
<keyword evidence="5 10" id="KW-0547">Nucleotide-binding</keyword>
<evidence type="ECO:0000256" key="6">
    <source>
        <dbReference type="ARBA" id="ARBA00022793"/>
    </source>
</evidence>